<dbReference type="Gene3D" id="2.20.140.10">
    <property type="entry name" value="WGR domain"/>
    <property type="match status" value="1"/>
</dbReference>
<gene>
    <name evidence="2" type="ORF">J2Z17_000802</name>
</gene>
<dbReference type="GO" id="GO:0003677">
    <property type="term" value="F:DNA binding"/>
    <property type="evidence" value="ECO:0007669"/>
    <property type="project" value="UniProtKB-KW"/>
</dbReference>
<organism evidence="2 3">
    <name type="scientific">Rhizobium halophytocola</name>
    <dbReference type="NCBI Taxonomy" id="735519"/>
    <lineage>
        <taxon>Bacteria</taxon>
        <taxon>Pseudomonadati</taxon>
        <taxon>Pseudomonadota</taxon>
        <taxon>Alphaproteobacteria</taxon>
        <taxon>Hyphomicrobiales</taxon>
        <taxon>Rhizobiaceae</taxon>
        <taxon>Rhizobium/Agrobacterium group</taxon>
        <taxon>Rhizobium</taxon>
    </lineage>
</organism>
<name>A0ABS4DUL2_9HYPH</name>
<dbReference type="CDD" id="cd07996">
    <property type="entry name" value="WGR_MMR_like"/>
    <property type="match status" value="1"/>
</dbReference>
<evidence type="ECO:0000313" key="2">
    <source>
        <dbReference type="EMBL" id="MBP1849381.1"/>
    </source>
</evidence>
<dbReference type="Proteomes" id="UP000759443">
    <property type="component" value="Unassembled WGS sequence"/>
</dbReference>
<accession>A0ABS4DUL2</accession>
<dbReference type="SMART" id="SM00773">
    <property type="entry name" value="WGR"/>
    <property type="match status" value="1"/>
</dbReference>
<reference evidence="2 3" key="1">
    <citation type="submission" date="2021-03" db="EMBL/GenBank/DDBJ databases">
        <title>Genomic Encyclopedia of Type Strains, Phase IV (KMG-IV): sequencing the most valuable type-strain genomes for metagenomic binning, comparative biology and taxonomic classification.</title>
        <authorList>
            <person name="Goeker M."/>
        </authorList>
    </citation>
    <scope>NUCLEOTIDE SEQUENCE [LARGE SCALE GENOMIC DNA]</scope>
    <source>
        <strain evidence="2 3">DSM 21600</strain>
    </source>
</reference>
<dbReference type="Pfam" id="PF05406">
    <property type="entry name" value="WGR"/>
    <property type="match status" value="1"/>
</dbReference>
<evidence type="ECO:0000259" key="1">
    <source>
        <dbReference type="PROSITE" id="PS51977"/>
    </source>
</evidence>
<proteinExistence type="predicted"/>
<dbReference type="SUPFAM" id="SSF142921">
    <property type="entry name" value="WGR domain-like"/>
    <property type="match status" value="1"/>
</dbReference>
<evidence type="ECO:0000313" key="3">
    <source>
        <dbReference type="Proteomes" id="UP000759443"/>
    </source>
</evidence>
<keyword evidence="2" id="KW-0238">DNA-binding</keyword>
<dbReference type="InterPro" id="IPR008893">
    <property type="entry name" value="WGR_domain"/>
</dbReference>
<dbReference type="InterPro" id="IPR049809">
    <property type="entry name" value="YehF/YfeS-like_WGR"/>
</dbReference>
<dbReference type="RefSeq" id="WP_209942446.1">
    <property type="nucleotide sequence ID" value="NZ_JAGGJU010000002.1"/>
</dbReference>
<feature type="domain" description="WGR" evidence="1">
    <location>
        <begin position="1"/>
        <end position="80"/>
    </location>
</feature>
<protein>
    <submittedName>
        <fullName evidence="2">DNA-binding WGR domain protein</fullName>
    </submittedName>
</protein>
<dbReference type="InterPro" id="IPR036930">
    <property type="entry name" value="WGR_dom_sf"/>
</dbReference>
<sequence length="80" mass="9350">MTEQPIYLERIDRQRNMARYYALSIEPSLFGDPILVRRWGRIGGASQQKLQFCVGNSDAELLLRRLLAAKRRRGYREPAI</sequence>
<dbReference type="EMBL" id="JAGGJU010000002">
    <property type="protein sequence ID" value="MBP1849381.1"/>
    <property type="molecule type" value="Genomic_DNA"/>
</dbReference>
<keyword evidence="3" id="KW-1185">Reference proteome</keyword>
<dbReference type="PROSITE" id="PS51977">
    <property type="entry name" value="WGR"/>
    <property type="match status" value="1"/>
</dbReference>
<comment type="caution">
    <text evidence="2">The sequence shown here is derived from an EMBL/GenBank/DDBJ whole genome shotgun (WGS) entry which is preliminary data.</text>
</comment>